<organism evidence="7">
    <name type="scientific">uncultured Rubrobacteraceae bacterium</name>
    <dbReference type="NCBI Taxonomy" id="349277"/>
    <lineage>
        <taxon>Bacteria</taxon>
        <taxon>Bacillati</taxon>
        <taxon>Actinomycetota</taxon>
        <taxon>Rubrobacteria</taxon>
        <taxon>Rubrobacterales</taxon>
        <taxon>Rubrobacteraceae</taxon>
        <taxon>environmental samples</taxon>
    </lineage>
</organism>
<evidence type="ECO:0000259" key="6">
    <source>
        <dbReference type="PROSITE" id="PS50249"/>
    </source>
</evidence>
<evidence type="ECO:0000256" key="3">
    <source>
        <dbReference type="ARBA" id="ARBA00022801"/>
    </source>
</evidence>
<dbReference type="EMBL" id="CADCVE010000006">
    <property type="protein sequence ID" value="CAA9438034.1"/>
    <property type="molecule type" value="Genomic_DNA"/>
</dbReference>
<keyword evidence="1" id="KW-0645">Protease</keyword>
<evidence type="ECO:0000256" key="5">
    <source>
        <dbReference type="ARBA" id="ARBA00023049"/>
    </source>
</evidence>
<evidence type="ECO:0000256" key="2">
    <source>
        <dbReference type="ARBA" id="ARBA00022723"/>
    </source>
</evidence>
<dbReference type="Gene3D" id="3.40.140.10">
    <property type="entry name" value="Cytidine Deaminase, domain 2"/>
    <property type="match status" value="1"/>
</dbReference>
<dbReference type="InterPro" id="IPR037518">
    <property type="entry name" value="MPN"/>
</dbReference>
<dbReference type="GO" id="GO:0006508">
    <property type="term" value="P:proteolysis"/>
    <property type="evidence" value="ECO:0007669"/>
    <property type="project" value="UniProtKB-KW"/>
</dbReference>
<name>A0A6J4QHX4_9ACTN</name>
<dbReference type="SMART" id="SM00232">
    <property type="entry name" value="JAB_MPN"/>
    <property type="match status" value="1"/>
</dbReference>
<dbReference type="PANTHER" id="PTHR34858:SF1">
    <property type="entry name" value="CYSO-CYSTEINE PEPTIDASE"/>
    <property type="match status" value="1"/>
</dbReference>
<dbReference type="GO" id="GO:0008235">
    <property type="term" value="F:metalloexopeptidase activity"/>
    <property type="evidence" value="ECO:0007669"/>
    <property type="project" value="TreeGrafter"/>
</dbReference>
<dbReference type="Pfam" id="PF14464">
    <property type="entry name" value="Prok-JAB"/>
    <property type="match status" value="1"/>
</dbReference>
<accession>A0A6J4QHX4</accession>
<keyword evidence="3" id="KW-0378">Hydrolase</keyword>
<keyword evidence="4" id="KW-0862">Zinc</keyword>
<dbReference type="AlphaFoldDB" id="A0A6J4QHX4"/>
<proteinExistence type="predicted"/>
<reference evidence="7" key="1">
    <citation type="submission" date="2020-02" db="EMBL/GenBank/DDBJ databases">
        <authorList>
            <person name="Meier V. D."/>
        </authorList>
    </citation>
    <scope>NUCLEOTIDE SEQUENCE</scope>
    <source>
        <strain evidence="7">AVDCRST_MAG28</strain>
    </source>
</reference>
<protein>
    <recommendedName>
        <fullName evidence="6">MPN domain-containing protein</fullName>
    </recommendedName>
</protein>
<evidence type="ECO:0000313" key="7">
    <source>
        <dbReference type="EMBL" id="CAA9438034.1"/>
    </source>
</evidence>
<sequence length="142" mass="15436">MAHRPLRKGLSGFEAVLVIPESLLDGILASARSGAPREVCGWLAGEGGRVERIYAVPNVAESGFRMHPEAQLSTMREIREASLDLVGTYHSHPRTPARPSVRDLQLGSYPDCLHLIVSLVEPAVRAFRISGGTVRDVEVVVE</sequence>
<feature type="domain" description="MPN" evidence="6">
    <location>
        <begin position="17"/>
        <end position="142"/>
    </location>
</feature>
<dbReference type="GO" id="GO:0008270">
    <property type="term" value="F:zinc ion binding"/>
    <property type="evidence" value="ECO:0007669"/>
    <property type="project" value="TreeGrafter"/>
</dbReference>
<dbReference type="PROSITE" id="PS50249">
    <property type="entry name" value="MPN"/>
    <property type="match status" value="1"/>
</dbReference>
<evidence type="ECO:0000256" key="4">
    <source>
        <dbReference type="ARBA" id="ARBA00022833"/>
    </source>
</evidence>
<dbReference type="InterPro" id="IPR000555">
    <property type="entry name" value="JAMM/MPN+_dom"/>
</dbReference>
<dbReference type="PANTHER" id="PTHR34858">
    <property type="entry name" value="CYSO-CYSTEINE PEPTIDASE"/>
    <property type="match status" value="1"/>
</dbReference>
<dbReference type="InterPro" id="IPR051929">
    <property type="entry name" value="VirAsm_ModProt"/>
</dbReference>
<gene>
    <name evidence="7" type="ORF">AVDCRST_MAG28-113</name>
</gene>
<dbReference type="SUPFAM" id="SSF102712">
    <property type="entry name" value="JAB1/MPN domain"/>
    <property type="match status" value="1"/>
</dbReference>
<evidence type="ECO:0000256" key="1">
    <source>
        <dbReference type="ARBA" id="ARBA00022670"/>
    </source>
</evidence>
<dbReference type="InterPro" id="IPR028090">
    <property type="entry name" value="JAB_dom_prok"/>
</dbReference>
<keyword evidence="5" id="KW-0482">Metalloprotease</keyword>
<keyword evidence="2" id="KW-0479">Metal-binding</keyword>
<dbReference type="CDD" id="cd08070">
    <property type="entry name" value="MPN_like"/>
    <property type="match status" value="1"/>
</dbReference>